<protein>
    <recommendedName>
        <fullName evidence="4">Arylsulfotransferase (ASST)</fullName>
    </recommendedName>
</protein>
<evidence type="ECO:0008006" key="4">
    <source>
        <dbReference type="Google" id="ProtNLM"/>
    </source>
</evidence>
<dbReference type="Proteomes" id="UP001595945">
    <property type="component" value="Unassembled WGS sequence"/>
</dbReference>
<dbReference type="SUPFAM" id="SSF63829">
    <property type="entry name" value="Calcium-dependent phosphotriesterase"/>
    <property type="match status" value="1"/>
</dbReference>
<evidence type="ECO:0000256" key="1">
    <source>
        <dbReference type="SAM" id="MobiDB-lite"/>
    </source>
</evidence>
<gene>
    <name evidence="2" type="ORF">ACFO9K_09815</name>
</gene>
<dbReference type="GeneID" id="73044752"/>
<name>A0ABD5Q280_9EURY</name>
<dbReference type="Gene3D" id="2.120.10.30">
    <property type="entry name" value="TolB, C-terminal domain"/>
    <property type="match status" value="1"/>
</dbReference>
<dbReference type="AlphaFoldDB" id="A0ABD5Q280"/>
<dbReference type="InterPro" id="IPR053143">
    <property type="entry name" value="Arylsulfate_ST"/>
</dbReference>
<sequence length="450" mass="49883">MTRLPAWFGTGHERRAKLLACLAVVALAAASVGVLSAPDQPRLTIGDEKPENNTLVALQGYKHDGKAVEFSPDGDVVWEYAKPDDVFDVEALGPDRVQVSTADEVSDAECPARYRDDGFENCVRNSLRILNKSTKEVVWEYAWYDAELHEHELHDADHYTVAASDGGNATEDRWVMVDMGNDRVFAVNRQKEVVWEWNATDTYDRPAGIGPEGDWTHVNDVDRLRPGVFQISLRNFDTVAELHVANGSNPAERSVTVEPVVGPNQYAGKGDIIYEQHNPDRLADDHLLVADSEHDRVVELNRSGEVVWEFGGSATLNWPRDADRLPNGHTLVTDSYNDRVAEVNEDGDVVWAVETGRLPYEADRLPGEGSSDRPTATEGGLADGGRESIVERYLGFAVAISKYVLPAWLGRQVLWLVVALLSLVGVAIETVRWRGVGLFDRQTDELTDEQ</sequence>
<evidence type="ECO:0000313" key="3">
    <source>
        <dbReference type="Proteomes" id="UP001595945"/>
    </source>
</evidence>
<dbReference type="PANTHER" id="PTHR35340:SF5">
    <property type="entry name" value="ASST-DOMAIN-CONTAINING PROTEIN"/>
    <property type="match status" value="1"/>
</dbReference>
<evidence type="ECO:0000313" key="2">
    <source>
        <dbReference type="EMBL" id="MFC4824562.1"/>
    </source>
</evidence>
<keyword evidence="3" id="KW-1185">Reference proteome</keyword>
<proteinExistence type="predicted"/>
<feature type="region of interest" description="Disordered" evidence="1">
    <location>
        <begin position="362"/>
        <end position="383"/>
    </location>
</feature>
<dbReference type="PANTHER" id="PTHR35340">
    <property type="entry name" value="PQQ ENZYME REPEAT PROTEIN-RELATED"/>
    <property type="match status" value="1"/>
</dbReference>
<comment type="caution">
    <text evidence="2">The sequence shown here is derived from an EMBL/GenBank/DDBJ whole genome shotgun (WGS) entry which is preliminary data.</text>
</comment>
<accession>A0ABD5Q280</accession>
<organism evidence="2 3">
    <name type="scientific">Halorussus aquaticus</name>
    <dbReference type="NCBI Taxonomy" id="2953748"/>
    <lineage>
        <taxon>Archaea</taxon>
        <taxon>Methanobacteriati</taxon>
        <taxon>Methanobacteriota</taxon>
        <taxon>Stenosarchaea group</taxon>
        <taxon>Halobacteria</taxon>
        <taxon>Halobacteriales</taxon>
        <taxon>Haladaptataceae</taxon>
        <taxon>Halorussus</taxon>
    </lineage>
</organism>
<dbReference type="EMBL" id="JBHSHT010000001">
    <property type="protein sequence ID" value="MFC4824562.1"/>
    <property type="molecule type" value="Genomic_DNA"/>
</dbReference>
<dbReference type="RefSeq" id="WP_254269704.1">
    <property type="nucleotide sequence ID" value="NZ_CP100400.1"/>
</dbReference>
<dbReference type="InterPro" id="IPR011042">
    <property type="entry name" value="6-blade_b-propeller_TolB-like"/>
</dbReference>
<reference evidence="2 3" key="1">
    <citation type="journal article" date="2019" name="Int. J. Syst. Evol. Microbiol.">
        <title>The Global Catalogue of Microorganisms (GCM) 10K type strain sequencing project: providing services to taxonomists for standard genome sequencing and annotation.</title>
        <authorList>
            <consortium name="The Broad Institute Genomics Platform"/>
            <consortium name="The Broad Institute Genome Sequencing Center for Infectious Disease"/>
            <person name="Wu L."/>
            <person name="Ma J."/>
        </authorList>
    </citation>
    <scope>NUCLEOTIDE SEQUENCE [LARGE SCALE GENOMIC DNA]</scope>
    <source>
        <strain evidence="2 3">XZYJ18</strain>
    </source>
</reference>